<keyword evidence="1" id="KW-0677">Repeat</keyword>
<evidence type="ECO:0000313" key="4">
    <source>
        <dbReference type="Proteomes" id="UP000606974"/>
    </source>
</evidence>
<evidence type="ECO:0000256" key="1">
    <source>
        <dbReference type="ARBA" id="ARBA00022737"/>
    </source>
</evidence>
<gene>
    <name evidence="3" type="ORF">GJ744_011008</name>
</gene>
<evidence type="ECO:0000259" key="2">
    <source>
        <dbReference type="Pfam" id="PF24883"/>
    </source>
</evidence>
<comment type="caution">
    <text evidence="3">The sequence shown here is derived from an EMBL/GenBank/DDBJ whole genome shotgun (WGS) entry which is preliminary data.</text>
</comment>
<keyword evidence="4" id="KW-1185">Reference proteome</keyword>
<feature type="domain" description="Nephrocystin 3-like N-terminal" evidence="2">
    <location>
        <begin position="221"/>
        <end position="386"/>
    </location>
</feature>
<dbReference type="InterPro" id="IPR056884">
    <property type="entry name" value="NPHP3-like_N"/>
</dbReference>
<dbReference type="AlphaFoldDB" id="A0A8H7AF83"/>
<dbReference type="EMBL" id="JAACFV010000076">
    <property type="protein sequence ID" value="KAF7506984.1"/>
    <property type="molecule type" value="Genomic_DNA"/>
</dbReference>
<name>A0A8H7AF83_9EURO</name>
<evidence type="ECO:0000313" key="3">
    <source>
        <dbReference type="EMBL" id="KAF7506984.1"/>
    </source>
</evidence>
<dbReference type="OrthoDB" id="448455at2759"/>
<dbReference type="Proteomes" id="UP000606974">
    <property type="component" value="Unassembled WGS sequence"/>
</dbReference>
<sequence length="447" mass="50567">MADPFSIGVGVVGVVGLAIQIVQVVTRCGLDWKDAPTEVKAVREELQVLAQTLSITQTNILQNPDFAAAFDNRPSLLLSQLGPNAPNDTNTKVMLQSCERHLRDLLHDLEKRARGHRVGWERLKGAFLAKHTRESVGNLYRQCQTLNNMVVIDAVALSAKIHTEVMAIQEEQRDSRQEQRDAIVASQRWRQEDRAQTILQWLSATDYGTQQSDFFQRQQDGTGQWLLDSTEFRNWRSNNATTLYCHGMPGAGKTIMTSIVVNQLCTEFEYNPSTGIAYLYCDFRRKGEQKPINLLASLLKQLILNQPKMPPGVERLYENHLAKQTRPLLGEILTELHFVASTYSKSFIIVDALDECSISEGGRQEFISELLNLQAKARSNIFVTSRINPQIARELRTGYTRLEVRASDADVRKYLESQVHRLPAFVQRSTEVQKEIKNGITNAVRGM</sequence>
<dbReference type="SUPFAM" id="SSF52540">
    <property type="entry name" value="P-loop containing nucleoside triphosphate hydrolases"/>
    <property type="match status" value="1"/>
</dbReference>
<dbReference type="PANTHER" id="PTHR10039:SF15">
    <property type="entry name" value="NACHT DOMAIN-CONTAINING PROTEIN"/>
    <property type="match status" value="1"/>
</dbReference>
<accession>A0A8H7AF83</accession>
<protein>
    <recommendedName>
        <fullName evidence="2">Nephrocystin 3-like N-terminal domain-containing protein</fullName>
    </recommendedName>
</protein>
<proteinExistence type="predicted"/>
<dbReference type="PANTHER" id="PTHR10039">
    <property type="entry name" value="AMELOGENIN"/>
    <property type="match status" value="1"/>
</dbReference>
<reference evidence="3" key="1">
    <citation type="submission" date="2020-02" db="EMBL/GenBank/DDBJ databases">
        <authorList>
            <person name="Palmer J.M."/>
        </authorList>
    </citation>
    <scope>NUCLEOTIDE SEQUENCE</scope>
    <source>
        <strain evidence="3">EPUS1.4</strain>
        <tissue evidence="3">Thallus</tissue>
    </source>
</reference>
<dbReference type="Gene3D" id="3.40.50.300">
    <property type="entry name" value="P-loop containing nucleotide triphosphate hydrolases"/>
    <property type="match status" value="1"/>
</dbReference>
<organism evidence="3 4">
    <name type="scientific">Endocarpon pusillum</name>
    <dbReference type="NCBI Taxonomy" id="364733"/>
    <lineage>
        <taxon>Eukaryota</taxon>
        <taxon>Fungi</taxon>
        <taxon>Dikarya</taxon>
        <taxon>Ascomycota</taxon>
        <taxon>Pezizomycotina</taxon>
        <taxon>Eurotiomycetes</taxon>
        <taxon>Chaetothyriomycetidae</taxon>
        <taxon>Verrucariales</taxon>
        <taxon>Verrucariaceae</taxon>
        <taxon>Endocarpon</taxon>
    </lineage>
</organism>
<dbReference type="InterPro" id="IPR027417">
    <property type="entry name" value="P-loop_NTPase"/>
</dbReference>
<dbReference type="Pfam" id="PF24883">
    <property type="entry name" value="NPHP3_N"/>
    <property type="match status" value="1"/>
</dbReference>